<name>A0AAU9JRM4_9CILI</name>
<organism evidence="2 3">
    <name type="scientific">Blepharisma stoltei</name>
    <dbReference type="NCBI Taxonomy" id="1481888"/>
    <lineage>
        <taxon>Eukaryota</taxon>
        <taxon>Sar</taxon>
        <taxon>Alveolata</taxon>
        <taxon>Ciliophora</taxon>
        <taxon>Postciliodesmatophora</taxon>
        <taxon>Heterotrichea</taxon>
        <taxon>Heterotrichida</taxon>
        <taxon>Blepharismidae</taxon>
        <taxon>Blepharisma</taxon>
    </lineage>
</organism>
<dbReference type="AlphaFoldDB" id="A0AAU9JRM4"/>
<dbReference type="EMBL" id="CAJZBQ010000044">
    <property type="protein sequence ID" value="CAG9327755.1"/>
    <property type="molecule type" value="Genomic_DNA"/>
</dbReference>
<gene>
    <name evidence="2" type="ORF">BSTOLATCC_MIC44383</name>
</gene>
<comment type="caution">
    <text evidence="2">The sequence shown here is derived from an EMBL/GenBank/DDBJ whole genome shotgun (WGS) entry which is preliminary data.</text>
</comment>
<accession>A0AAU9JRM4</accession>
<reference evidence="2" key="1">
    <citation type="submission" date="2021-09" db="EMBL/GenBank/DDBJ databases">
        <authorList>
            <consortium name="AG Swart"/>
            <person name="Singh M."/>
            <person name="Singh A."/>
            <person name="Seah K."/>
            <person name="Emmerich C."/>
        </authorList>
    </citation>
    <scope>NUCLEOTIDE SEQUENCE</scope>
    <source>
        <strain evidence="2">ATCC30299</strain>
    </source>
</reference>
<dbReference type="Proteomes" id="UP001162131">
    <property type="component" value="Unassembled WGS sequence"/>
</dbReference>
<keyword evidence="3" id="KW-1185">Reference proteome</keyword>
<evidence type="ECO:0000313" key="3">
    <source>
        <dbReference type="Proteomes" id="UP001162131"/>
    </source>
</evidence>
<proteinExistence type="predicted"/>
<sequence length="331" mass="37312">MSSSFKPVSFQSINIGKHIKSSKKRYEWIFELDSNVHTIDLFVSRISGKRTIIVDNAKKVDFRENSSDPEASGNIKISHYMLRIHETSGLNFDLTCGKASFSALLSKQNESNSSQQKSVWENRKDTKENVVPNVEKPNKEAITKPLIVKRASLNPQEQPKPQYPARYSVDAGKPKSVAAEQKPKEIDLLAPPEPDLSKIPDDLFANIEVQPRSYSCSANPFESGNNFDWKGENPSKNVKNAAPVHQPEQGTFDLFDLDSLHLGDGYSPAVAKKIEEANKPICYLPSNIPNMPLNQLQTNRPQPQNPFGAQMINPMMMAYNPYYMNMNQWNQ</sequence>
<protein>
    <submittedName>
        <fullName evidence="2">Uncharacterized protein</fullName>
    </submittedName>
</protein>
<feature type="region of interest" description="Disordered" evidence="1">
    <location>
        <begin position="152"/>
        <end position="181"/>
    </location>
</feature>
<feature type="region of interest" description="Disordered" evidence="1">
    <location>
        <begin position="106"/>
        <end position="128"/>
    </location>
</feature>
<evidence type="ECO:0000313" key="2">
    <source>
        <dbReference type="EMBL" id="CAG9327755.1"/>
    </source>
</evidence>
<evidence type="ECO:0000256" key="1">
    <source>
        <dbReference type="SAM" id="MobiDB-lite"/>
    </source>
</evidence>
<feature type="compositionally biased region" description="Low complexity" evidence="1">
    <location>
        <begin position="106"/>
        <end position="118"/>
    </location>
</feature>